<protein>
    <submittedName>
        <fullName evidence="2">D-serine deaminase-like pyridoxal phosphate-dependent protein</fullName>
    </submittedName>
</protein>
<keyword evidence="3" id="KW-1185">Reference proteome</keyword>
<dbReference type="AlphaFoldDB" id="A0A543I4F0"/>
<accession>A0A543I4F0</accession>
<evidence type="ECO:0000313" key="3">
    <source>
        <dbReference type="Proteomes" id="UP000318331"/>
    </source>
</evidence>
<sequence>MTFTWDDPQLRARTARQPWLNPGAYWSDLSRAVADLDSPLAVISLEALLHNATDMVRRAGGIPIRVASKSVRVREVIDSVLALPGFAGVLAYTLPEAIWLAETVDDVVVGYPTANLNALRYLASRERLAARITLMVDSVEQLELINRAAPAGKRAEIRVCLDFDASWQAPVLGHMGVRRSPVHSPEALQRLARRVLSEPGFRLVGILSYEAQIAGVGSAPAGRPLDGVMKRWMQKNSFAELSARRAEAIGLVRAETELDFVNGGGTGSLETTSTDPSITEIAAGSGLFGPHLFDNYATFHPAPAAAFALDVVRKPLPDTVTLLGGGWVASGPAAADRLPQVVWPRGLRYEAREAAGEVQTPLRGPVARTLRGGDRVWLRHTKAGELSEHVNVFHVVSDGAVVGTTPSYRGEGQAFL</sequence>
<dbReference type="EMBL" id="VFPN01000001">
    <property type="protein sequence ID" value="TQM65447.1"/>
    <property type="molecule type" value="Genomic_DNA"/>
</dbReference>
<dbReference type="PANTHER" id="PTHR28004">
    <property type="entry name" value="ZGC:162816-RELATED"/>
    <property type="match status" value="1"/>
</dbReference>
<dbReference type="SUPFAM" id="SSF51419">
    <property type="entry name" value="PLP-binding barrel"/>
    <property type="match status" value="1"/>
</dbReference>
<dbReference type="GO" id="GO:0008721">
    <property type="term" value="F:D-serine ammonia-lyase activity"/>
    <property type="evidence" value="ECO:0007669"/>
    <property type="project" value="TreeGrafter"/>
</dbReference>
<evidence type="ECO:0000259" key="1">
    <source>
        <dbReference type="Pfam" id="PF01168"/>
    </source>
</evidence>
<dbReference type="GO" id="GO:0036088">
    <property type="term" value="P:D-serine catabolic process"/>
    <property type="evidence" value="ECO:0007669"/>
    <property type="project" value="TreeGrafter"/>
</dbReference>
<dbReference type="RefSeq" id="WP_141915201.1">
    <property type="nucleotide sequence ID" value="NZ_BAAAYS010000013.1"/>
</dbReference>
<comment type="caution">
    <text evidence="2">The sequence shown here is derived from an EMBL/GenBank/DDBJ whole genome shotgun (WGS) entry which is preliminary data.</text>
</comment>
<gene>
    <name evidence="2" type="ORF">FB466_0249</name>
</gene>
<dbReference type="InterPro" id="IPR051466">
    <property type="entry name" value="D-amino_acid_metab_enzyme"/>
</dbReference>
<dbReference type="PANTHER" id="PTHR28004:SF2">
    <property type="entry name" value="D-SERINE DEHYDRATASE"/>
    <property type="match status" value="1"/>
</dbReference>
<dbReference type="OrthoDB" id="2445260at2"/>
<organism evidence="2 3">
    <name type="scientific">Klugiella xanthotipulae</name>
    <dbReference type="NCBI Taxonomy" id="244735"/>
    <lineage>
        <taxon>Bacteria</taxon>
        <taxon>Bacillati</taxon>
        <taxon>Actinomycetota</taxon>
        <taxon>Actinomycetes</taxon>
        <taxon>Micrococcales</taxon>
        <taxon>Microbacteriaceae</taxon>
        <taxon>Klugiella</taxon>
    </lineage>
</organism>
<reference evidence="2 3" key="1">
    <citation type="submission" date="2019-06" db="EMBL/GenBank/DDBJ databases">
        <title>Sequencing the genomes of 1000 actinobacteria strains.</title>
        <authorList>
            <person name="Klenk H.-P."/>
        </authorList>
    </citation>
    <scope>NUCLEOTIDE SEQUENCE [LARGE SCALE GENOMIC DNA]</scope>
    <source>
        <strain evidence="2 3">DSM 18031</strain>
    </source>
</reference>
<name>A0A543I4F0_9MICO</name>
<dbReference type="Pfam" id="PF01168">
    <property type="entry name" value="Ala_racemase_N"/>
    <property type="match status" value="1"/>
</dbReference>
<dbReference type="InterPro" id="IPR029066">
    <property type="entry name" value="PLP-binding_barrel"/>
</dbReference>
<evidence type="ECO:0000313" key="2">
    <source>
        <dbReference type="EMBL" id="TQM65447.1"/>
    </source>
</evidence>
<dbReference type="InterPro" id="IPR001608">
    <property type="entry name" value="Ala_racemase_N"/>
</dbReference>
<proteinExistence type="predicted"/>
<dbReference type="Proteomes" id="UP000318331">
    <property type="component" value="Unassembled WGS sequence"/>
</dbReference>
<feature type="domain" description="Alanine racemase N-terminal" evidence="1">
    <location>
        <begin position="43"/>
        <end position="226"/>
    </location>
</feature>
<dbReference type="Gene3D" id="3.20.20.10">
    <property type="entry name" value="Alanine racemase"/>
    <property type="match status" value="1"/>
</dbReference>